<accession>A0A246GB83</accession>
<dbReference type="PANTHER" id="PTHR33055">
    <property type="entry name" value="TRANSPOSASE FOR INSERTION SEQUENCE ELEMENT IS1111A"/>
    <property type="match status" value="1"/>
</dbReference>
<reference evidence="1 2" key="1">
    <citation type="journal article" date="2017" name="Infect. Genet. Evol.">
        <title>Comparative genome analysis of fish pathogen Flavobacterium columnare reveals extensive sequence diversity within the species.</title>
        <authorList>
            <person name="Kayansamruaj P."/>
            <person name="Dong H.T."/>
            <person name="Hirono I."/>
            <person name="Kondo H."/>
            <person name="Senapin S."/>
            <person name="Rodkhum C."/>
        </authorList>
    </citation>
    <scope>NUCLEOTIDE SEQUENCE [LARGE SCALE GENOMIC DNA]</scope>
    <source>
        <strain evidence="1 2">1214</strain>
    </source>
</reference>
<organism evidence="1 2">
    <name type="scientific">Flavobacterium columnare</name>
    <dbReference type="NCBI Taxonomy" id="996"/>
    <lineage>
        <taxon>Bacteria</taxon>
        <taxon>Pseudomonadati</taxon>
        <taxon>Bacteroidota</taxon>
        <taxon>Flavobacteriia</taxon>
        <taxon>Flavobacteriales</taxon>
        <taxon>Flavobacteriaceae</taxon>
        <taxon>Flavobacterium</taxon>
    </lineage>
</organism>
<dbReference type="Proteomes" id="UP000198034">
    <property type="component" value="Unassembled WGS sequence"/>
</dbReference>
<dbReference type="AlphaFoldDB" id="A0A246GB83"/>
<dbReference type="InterPro" id="IPR047650">
    <property type="entry name" value="Transpos_IS110"/>
</dbReference>
<sequence>MANKKLKKQLHMCALSCVMHNPEMKIYYQRKVAEGKSKMLVLNNVRNKLVHIICACVRENRHYQIREVA</sequence>
<evidence type="ECO:0000313" key="2">
    <source>
        <dbReference type="Proteomes" id="UP000198034"/>
    </source>
</evidence>
<name>A0A246GB83_9FLAO</name>
<feature type="non-terminal residue" evidence="1">
    <location>
        <position position="1"/>
    </location>
</feature>
<protein>
    <submittedName>
        <fullName evidence="1">IS110 family transposase</fullName>
    </submittedName>
</protein>
<gene>
    <name evidence="1" type="ORF">BWK62_10580</name>
</gene>
<comment type="caution">
    <text evidence="1">The sequence shown here is derived from an EMBL/GenBank/DDBJ whole genome shotgun (WGS) entry which is preliminary data.</text>
</comment>
<dbReference type="EMBL" id="MTCY01000032">
    <property type="protein sequence ID" value="OWP76003.1"/>
    <property type="molecule type" value="Genomic_DNA"/>
</dbReference>
<evidence type="ECO:0000313" key="1">
    <source>
        <dbReference type="EMBL" id="OWP76003.1"/>
    </source>
</evidence>
<dbReference type="PANTHER" id="PTHR33055:SF3">
    <property type="entry name" value="PUTATIVE TRANSPOSASE FOR IS117-RELATED"/>
    <property type="match status" value="1"/>
</dbReference>
<proteinExistence type="predicted"/>